<dbReference type="PROSITE" id="PS00194">
    <property type="entry name" value="THIOREDOXIN_1"/>
    <property type="match status" value="1"/>
</dbReference>
<dbReference type="PROSITE" id="PS51352">
    <property type="entry name" value="THIOREDOXIN_2"/>
    <property type="match status" value="1"/>
</dbReference>
<evidence type="ECO:0000259" key="4">
    <source>
        <dbReference type="PROSITE" id="PS51352"/>
    </source>
</evidence>
<dbReference type="InterPro" id="IPR051099">
    <property type="entry name" value="AGR/TXD"/>
</dbReference>
<comment type="caution">
    <text evidence="5">The sequence shown here is derived from an EMBL/GenBank/DDBJ whole genome shotgun (WGS) entry which is preliminary data.</text>
</comment>
<dbReference type="EMBL" id="PUIA01000069">
    <property type="protein sequence ID" value="PQO25950.1"/>
    <property type="molecule type" value="Genomic_DNA"/>
</dbReference>
<feature type="compositionally biased region" description="Low complexity" evidence="3">
    <location>
        <begin position="186"/>
        <end position="203"/>
    </location>
</feature>
<organism evidence="5 6">
    <name type="scientific">Blastopirellula marina</name>
    <dbReference type="NCBI Taxonomy" id="124"/>
    <lineage>
        <taxon>Bacteria</taxon>
        <taxon>Pseudomonadati</taxon>
        <taxon>Planctomycetota</taxon>
        <taxon>Planctomycetia</taxon>
        <taxon>Pirellulales</taxon>
        <taxon>Pirellulaceae</taxon>
        <taxon>Blastopirellula</taxon>
    </lineage>
</organism>
<feature type="region of interest" description="Disordered" evidence="3">
    <location>
        <begin position="186"/>
        <end position="307"/>
    </location>
</feature>
<dbReference type="SUPFAM" id="SSF52833">
    <property type="entry name" value="Thioredoxin-like"/>
    <property type="match status" value="1"/>
</dbReference>
<sequence>MYFDKWPSRYETNGKPNQAIFWNSLTGARSFMSLIIRTSAIALLLALFQTMVLAEDAVRWAPDLDTAKRVAAAKNQLVLIHFYADNCPPCRRLEANVFSQASFAQSVEQNYIPIKINASEQPAIAKEFGVDRWPQDVVIAPSGQVVYRMISPQEQERYTGILAQVSAKLNPNAAPTAGMIAQAANTTPVAPQAPQQVAPSQPAGSRYSNFPANAAPAQVAPSQPTQQVAPQQPATSRFASMGPSPDQVMPTQAPNQSRFSSNAPTQNVAPSQPPAQQFAQQQPAAAPSAPAPSAPAQQPEPQQPKFAMDGYCPVTLVEQMKWQKGDPRWGAQHQGQIYLFSSQNEQQKFLANPNQYSPVMSGIDPVAYLGNGQVVPGDRRYGLTYRGTLYLFSSEQSLQTFWNDPQRYSSMVQQAMASQNMRR</sequence>
<accession>A0A2S8F1D5</accession>
<keyword evidence="2" id="KW-0676">Redox-active center</keyword>
<evidence type="ECO:0000313" key="5">
    <source>
        <dbReference type="EMBL" id="PQO25950.1"/>
    </source>
</evidence>
<feature type="compositionally biased region" description="Polar residues" evidence="3">
    <location>
        <begin position="249"/>
        <end position="268"/>
    </location>
</feature>
<feature type="domain" description="Thioredoxin" evidence="4">
    <location>
        <begin position="42"/>
        <end position="170"/>
    </location>
</feature>
<feature type="compositionally biased region" description="Low complexity" evidence="3">
    <location>
        <begin position="274"/>
        <end position="288"/>
    </location>
</feature>
<dbReference type="AlphaFoldDB" id="A0A2S8F1D5"/>
<feature type="compositionally biased region" description="Low complexity" evidence="3">
    <location>
        <begin position="294"/>
        <end position="304"/>
    </location>
</feature>
<evidence type="ECO:0000256" key="1">
    <source>
        <dbReference type="ARBA" id="ARBA00022729"/>
    </source>
</evidence>
<dbReference type="Gene3D" id="3.40.30.10">
    <property type="entry name" value="Glutaredoxin"/>
    <property type="match status" value="1"/>
</dbReference>
<dbReference type="InterPro" id="IPR013766">
    <property type="entry name" value="Thioredoxin_domain"/>
</dbReference>
<keyword evidence="1" id="KW-0732">Signal</keyword>
<dbReference type="PANTHER" id="PTHR15337">
    <property type="entry name" value="ANTERIOR GRADIENT PROTEIN-RELATED"/>
    <property type="match status" value="1"/>
</dbReference>
<name>A0A2S8F1D5_9BACT</name>
<dbReference type="Proteomes" id="UP000240009">
    <property type="component" value="Unassembled WGS sequence"/>
</dbReference>
<dbReference type="InterPro" id="IPR017937">
    <property type="entry name" value="Thioredoxin_CS"/>
</dbReference>
<proteinExistence type="predicted"/>
<evidence type="ECO:0000313" key="6">
    <source>
        <dbReference type="Proteomes" id="UP000240009"/>
    </source>
</evidence>
<dbReference type="CDD" id="cd02947">
    <property type="entry name" value="TRX_family"/>
    <property type="match status" value="1"/>
</dbReference>
<feature type="compositionally biased region" description="Low complexity" evidence="3">
    <location>
        <begin position="211"/>
        <end position="236"/>
    </location>
</feature>
<dbReference type="InterPro" id="IPR036249">
    <property type="entry name" value="Thioredoxin-like_sf"/>
</dbReference>
<gene>
    <name evidence="5" type="ORF">C5Y96_21085</name>
</gene>
<dbReference type="PANTHER" id="PTHR15337:SF11">
    <property type="entry name" value="THIOREDOXIN DOMAIN-CONTAINING PROTEIN"/>
    <property type="match status" value="1"/>
</dbReference>
<dbReference type="Pfam" id="PF00085">
    <property type="entry name" value="Thioredoxin"/>
    <property type="match status" value="1"/>
</dbReference>
<evidence type="ECO:0000256" key="2">
    <source>
        <dbReference type="ARBA" id="ARBA00023284"/>
    </source>
</evidence>
<evidence type="ECO:0000256" key="3">
    <source>
        <dbReference type="SAM" id="MobiDB-lite"/>
    </source>
</evidence>
<reference evidence="5 6" key="1">
    <citation type="submission" date="2018-02" db="EMBL/GenBank/DDBJ databases">
        <title>Comparative genomes isolates from brazilian mangrove.</title>
        <authorList>
            <person name="Araujo J.E."/>
            <person name="Taketani R.G."/>
            <person name="Silva M.C.P."/>
            <person name="Loureco M.V."/>
            <person name="Andreote F.D."/>
        </authorList>
    </citation>
    <scope>NUCLEOTIDE SEQUENCE [LARGE SCALE GENOMIC DNA]</scope>
    <source>
        <strain evidence="5 6">HEX-2 MGV</strain>
    </source>
</reference>
<protein>
    <recommendedName>
        <fullName evidence="4">Thioredoxin domain-containing protein</fullName>
    </recommendedName>
</protein>